<evidence type="ECO:0000313" key="1">
    <source>
        <dbReference type="EMBL" id="CAG9946396.1"/>
    </source>
</evidence>
<accession>A0ACA9TZG0</accession>
<organism evidence="1 2">
    <name type="scientific">Clonostachys rosea f. rosea IK726</name>
    <dbReference type="NCBI Taxonomy" id="1349383"/>
    <lineage>
        <taxon>Eukaryota</taxon>
        <taxon>Fungi</taxon>
        <taxon>Dikarya</taxon>
        <taxon>Ascomycota</taxon>
        <taxon>Pezizomycotina</taxon>
        <taxon>Sordariomycetes</taxon>
        <taxon>Hypocreomycetidae</taxon>
        <taxon>Hypocreales</taxon>
        <taxon>Bionectriaceae</taxon>
        <taxon>Clonostachys</taxon>
    </lineage>
</organism>
<proteinExistence type="predicted"/>
<protein>
    <submittedName>
        <fullName evidence="1">Uncharacterized protein</fullName>
    </submittedName>
</protein>
<dbReference type="Proteomes" id="UP000836387">
    <property type="component" value="Unassembled WGS sequence"/>
</dbReference>
<dbReference type="EMBL" id="CADEHS020000010">
    <property type="protein sequence ID" value="CAG9946396.1"/>
    <property type="molecule type" value="Genomic_DNA"/>
</dbReference>
<gene>
    <name evidence="1" type="ORF">CRV2_00005278</name>
</gene>
<name>A0ACA9TZG0_BIOOC</name>
<comment type="caution">
    <text evidence="1">The sequence shown here is derived from an EMBL/GenBank/DDBJ whole genome shotgun (WGS) entry which is preliminary data.</text>
</comment>
<sequence>MVAVRNLAVISAMMLSIADQALAAPVAGAVVLRSETEAAVPAIEARGIDELGERDLDEHSPKNGQWRGLLHHAVNVVGGYVANKKGRRDFEVDVLIERELEALDERDIDELEERDLAERSPKNGQWRGLLHHAVNVVGQKGRRDLEYLDERDIDQLLPQERCLEWLGHHAIRVVGGSVARHKGRRDLEFLDERDVEDLEQRYLDERSPKNGQWRGLLHHAVNVVGGHMANKGRRDLEAEELLVRALGSLDERDLDERSPKNGQWRKLAYYAINVVGGAWRATRASMISEWRIWSPVLEERDLEYIYSRYIQDMENSQE</sequence>
<evidence type="ECO:0000313" key="2">
    <source>
        <dbReference type="Proteomes" id="UP000836387"/>
    </source>
</evidence>
<reference evidence="1" key="1">
    <citation type="submission" date="2020-04" db="EMBL/GenBank/DDBJ databases">
        <authorList>
            <person name="Broberg M."/>
        </authorList>
    </citation>
    <scope>NUCLEOTIDE SEQUENCE</scope>
</reference>
<keyword evidence="2" id="KW-1185">Reference proteome</keyword>
<reference evidence="1" key="2">
    <citation type="submission" date="2021-10" db="EMBL/GenBank/DDBJ databases">
        <authorList>
            <person name="Piombo E."/>
        </authorList>
    </citation>
    <scope>NUCLEOTIDE SEQUENCE</scope>
</reference>